<proteinExistence type="predicted"/>
<sequence length="45" mass="5007">KGPEFIEAIELEPAGPGHFKTPMRPLSAVDENIDAQDPNKEKHHD</sequence>
<dbReference type="EMBL" id="PISJ01000016">
    <property type="protein sequence ID" value="PKF32487.1"/>
    <property type="molecule type" value="Genomic_DNA"/>
</dbReference>
<feature type="non-terminal residue" evidence="2">
    <location>
        <position position="1"/>
    </location>
</feature>
<protein>
    <submittedName>
        <fullName evidence="2">Cytochrome ubiquinol oxidase subunit I</fullName>
    </submittedName>
</protein>
<dbReference type="AlphaFoldDB" id="A0A2N0WD30"/>
<gene>
    <name evidence="2" type="ORF">CW311_13865</name>
</gene>
<accession>A0A2N0WD30</accession>
<dbReference type="Proteomes" id="UP000233553">
    <property type="component" value="Unassembled WGS sequence"/>
</dbReference>
<evidence type="ECO:0000313" key="3">
    <source>
        <dbReference type="Proteomes" id="UP000233553"/>
    </source>
</evidence>
<feature type="region of interest" description="Disordered" evidence="1">
    <location>
        <begin position="13"/>
        <end position="45"/>
    </location>
</feature>
<name>A0A2N0WD30_9GAMM</name>
<evidence type="ECO:0000313" key="2">
    <source>
        <dbReference type="EMBL" id="PKF32487.1"/>
    </source>
</evidence>
<reference evidence="2 3" key="1">
    <citation type="submission" date="2017-12" db="EMBL/GenBank/DDBJ databases">
        <title>Draft Genome sequences of multiple microbial strains isolated from spacecraft associated surfaces.</title>
        <authorList>
            <person name="Seuylemezian A."/>
            <person name="Vaishampayan P."/>
            <person name="Venkateswaran K."/>
        </authorList>
    </citation>
    <scope>NUCLEOTIDE SEQUENCE [LARGE SCALE GENOMIC DNA]</scope>
    <source>
        <strain evidence="2 3">2P01AA</strain>
    </source>
</reference>
<comment type="caution">
    <text evidence="2">The sequence shown here is derived from an EMBL/GenBank/DDBJ whole genome shotgun (WGS) entry which is preliminary data.</text>
</comment>
<organism evidence="2 3">
    <name type="scientific">Acinetobacter proteolyticus</name>
    <dbReference type="NCBI Taxonomy" id="1776741"/>
    <lineage>
        <taxon>Bacteria</taxon>
        <taxon>Pseudomonadati</taxon>
        <taxon>Pseudomonadota</taxon>
        <taxon>Gammaproteobacteria</taxon>
        <taxon>Moraxellales</taxon>
        <taxon>Moraxellaceae</taxon>
        <taxon>Acinetobacter</taxon>
    </lineage>
</organism>
<evidence type="ECO:0000256" key="1">
    <source>
        <dbReference type="SAM" id="MobiDB-lite"/>
    </source>
</evidence>